<dbReference type="Pfam" id="PF09353">
    <property type="entry name" value="DUF1995"/>
    <property type="match status" value="1"/>
</dbReference>
<protein>
    <submittedName>
        <fullName evidence="2">Adenylate kinase chloroplastic isoform X1</fullName>
    </submittedName>
</protein>
<dbReference type="PANTHER" id="PTHR35509:SF6">
    <property type="entry name" value="ADENYLATE KINASE"/>
    <property type="match status" value="1"/>
</dbReference>
<keyword evidence="2" id="KW-0418">Kinase</keyword>
<feature type="domain" description="FAD-binding FR-type" evidence="1">
    <location>
        <begin position="20"/>
        <end position="166"/>
    </location>
</feature>
<dbReference type="PANTHER" id="PTHR35509">
    <property type="entry name" value="DOMAIN PROTEIN, PUTATIVE (DUF1995)-RELATED"/>
    <property type="match status" value="1"/>
</dbReference>
<sequence>MITATAAALLQTAQTVPDQVVWHQATVVENREASADGSVRTLLLSVEDHVNFLEGRKVRHVQENRRWIDDYRVPGQFVAARYCADGTSTEGCAAGSLRVAQRLLCLASSPYEARRDSAMLDASLVELLVSRNGDADERLLAEMGPGAMIDVSRVAGDGFASLFNPKDINLMACLEGGHPLLVVAAGVRGIAPVRAALSWTPVLAHAGSCRVAVFFLTDSQASAPYLVEWDTWREAGAQVHPLYVGEAAAAAGGNGGLAGASAEILLDRALFGAEGGLPGVLGGAHAAKEAAVLFSGLGGELAASLTRRLTQQGVASERILVCDLSAAVSTVEAAASVAIPTNLNTIPHARETRKWFYSDLTSAVMRALEAGETRVTARSTFPELNTEFDVYRIGTLLEAVRELAAALAAQGKRVRVCVQQPLGQGVFAGTPLSLNGVSRILRQMDWGACADQISFGSVTAEEVNDESDVFVLIAPQNIVGHSILPFLQEMTAAAGTAGKPMVLINPKLGDIQSAGGVMSIRGRQERMDFVDTYTVAYHFRLLYKGVTMYPIMGALRHSYGGPWEVFRRLQLAPGEEEYRLIGSFEQEPKPPAITDAFRAAWAAQQA</sequence>
<dbReference type="GO" id="GO:0016301">
    <property type="term" value="F:kinase activity"/>
    <property type="evidence" value="ECO:0007669"/>
    <property type="project" value="UniProtKB-KW"/>
</dbReference>
<dbReference type="OrthoDB" id="538001at2759"/>
<dbReference type="InterPro" id="IPR017927">
    <property type="entry name" value="FAD-bd_FR_type"/>
</dbReference>
<dbReference type="InterPro" id="IPR053021">
    <property type="entry name" value="Chloroplast_ADK"/>
</dbReference>
<gene>
    <name evidence="2" type="ORF">C2E21_2321</name>
</gene>
<evidence type="ECO:0000259" key="1">
    <source>
        <dbReference type="PROSITE" id="PS51384"/>
    </source>
</evidence>
<dbReference type="EMBL" id="LHPG02000004">
    <property type="protein sequence ID" value="PRW58770.1"/>
    <property type="molecule type" value="Genomic_DNA"/>
</dbReference>
<evidence type="ECO:0000313" key="3">
    <source>
        <dbReference type="Proteomes" id="UP000239899"/>
    </source>
</evidence>
<comment type="caution">
    <text evidence="2">The sequence shown here is derived from an EMBL/GenBank/DDBJ whole genome shotgun (WGS) entry which is preliminary data.</text>
</comment>
<dbReference type="STRING" id="3076.A0A2P6TXJ2"/>
<keyword evidence="2" id="KW-0808">Transferase</keyword>
<dbReference type="Proteomes" id="UP000239899">
    <property type="component" value="Unassembled WGS sequence"/>
</dbReference>
<organism evidence="2 3">
    <name type="scientific">Chlorella sorokiniana</name>
    <name type="common">Freshwater green alga</name>
    <dbReference type="NCBI Taxonomy" id="3076"/>
    <lineage>
        <taxon>Eukaryota</taxon>
        <taxon>Viridiplantae</taxon>
        <taxon>Chlorophyta</taxon>
        <taxon>core chlorophytes</taxon>
        <taxon>Trebouxiophyceae</taxon>
        <taxon>Chlorellales</taxon>
        <taxon>Chlorellaceae</taxon>
        <taxon>Chlorella clade</taxon>
        <taxon>Chlorella</taxon>
    </lineage>
</organism>
<evidence type="ECO:0000313" key="2">
    <source>
        <dbReference type="EMBL" id="PRW58770.1"/>
    </source>
</evidence>
<dbReference type="GO" id="GO:0016491">
    <property type="term" value="F:oxidoreductase activity"/>
    <property type="evidence" value="ECO:0007669"/>
    <property type="project" value="InterPro"/>
</dbReference>
<keyword evidence="3" id="KW-1185">Reference proteome</keyword>
<proteinExistence type="predicted"/>
<dbReference type="InterPro" id="IPR018962">
    <property type="entry name" value="DUF1995"/>
</dbReference>
<name>A0A2P6TXJ2_CHLSO</name>
<reference evidence="2 3" key="1">
    <citation type="journal article" date="2018" name="Plant J.">
        <title>Genome sequences of Chlorella sorokiniana UTEX 1602 and Micractinium conductrix SAG 241.80: implications to maltose excretion by a green alga.</title>
        <authorList>
            <person name="Arriola M.B."/>
            <person name="Velmurugan N."/>
            <person name="Zhang Y."/>
            <person name="Plunkett M.H."/>
            <person name="Hondzo H."/>
            <person name="Barney B.M."/>
        </authorList>
    </citation>
    <scope>NUCLEOTIDE SEQUENCE [LARGE SCALE GENOMIC DNA]</scope>
    <source>
        <strain evidence="3">UTEX 1602</strain>
    </source>
</reference>
<dbReference type="AlphaFoldDB" id="A0A2P6TXJ2"/>
<dbReference type="PROSITE" id="PS51384">
    <property type="entry name" value="FAD_FR"/>
    <property type="match status" value="1"/>
</dbReference>
<accession>A0A2P6TXJ2</accession>